<name>A0A4R4D502_9PROT</name>
<evidence type="ECO:0000313" key="2">
    <source>
        <dbReference type="EMBL" id="TCZ53896.1"/>
    </source>
</evidence>
<dbReference type="Pfam" id="PF01656">
    <property type="entry name" value="CbiA"/>
    <property type="match status" value="1"/>
</dbReference>
<gene>
    <name evidence="2" type="ORF">EXY23_24120</name>
</gene>
<dbReference type="CDD" id="cd02042">
    <property type="entry name" value="ParAB_family"/>
    <property type="match status" value="1"/>
</dbReference>
<dbReference type="AlphaFoldDB" id="A0A4R4D502"/>
<dbReference type="PANTHER" id="PTHR13696">
    <property type="entry name" value="P-LOOP CONTAINING NUCLEOSIDE TRIPHOSPHATE HYDROLASE"/>
    <property type="match status" value="1"/>
</dbReference>
<reference evidence="2 3" key="1">
    <citation type="submission" date="2019-03" db="EMBL/GenBank/DDBJ databases">
        <title>Paracraurococcus aquatilis NE82 genome sequence.</title>
        <authorList>
            <person name="Zhao Y."/>
            <person name="Du Z."/>
        </authorList>
    </citation>
    <scope>NUCLEOTIDE SEQUENCE [LARGE SCALE GENOMIC DNA]</scope>
    <source>
        <strain evidence="2 3">NE82</strain>
    </source>
</reference>
<dbReference type="EMBL" id="SKBM01000036">
    <property type="protein sequence ID" value="TCZ53896.1"/>
    <property type="molecule type" value="Genomic_DNA"/>
</dbReference>
<evidence type="ECO:0000313" key="3">
    <source>
        <dbReference type="Proteomes" id="UP000295023"/>
    </source>
</evidence>
<dbReference type="RefSeq" id="WP_132296020.1">
    <property type="nucleotide sequence ID" value="NZ_SKBM01000036.1"/>
</dbReference>
<dbReference type="Proteomes" id="UP000295023">
    <property type="component" value="Unassembled WGS sequence"/>
</dbReference>
<dbReference type="SUPFAM" id="SSF52540">
    <property type="entry name" value="P-loop containing nucleoside triphosphate hydrolases"/>
    <property type="match status" value="1"/>
</dbReference>
<evidence type="ECO:0000259" key="1">
    <source>
        <dbReference type="Pfam" id="PF01656"/>
    </source>
</evidence>
<dbReference type="PANTHER" id="PTHR13696:SF96">
    <property type="entry name" value="COBQ_COBB_MIND_PARA NUCLEOTIDE BINDING DOMAIN-CONTAINING PROTEIN"/>
    <property type="match status" value="1"/>
</dbReference>
<dbReference type="PIRSF" id="PIRSF009320">
    <property type="entry name" value="Nuc_binding_HP_1000"/>
    <property type="match status" value="1"/>
</dbReference>
<dbReference type="InterPro" id="IPR027417">
    <property type="entry name" value="P-loop_NTPase"/>
</dbReference>
<dbReference type="InterPro" id="IPR002586">
    <property type="entry name" value="CobQ/CobB/MinD/ParA_Nub-bd_dom"/>
</dbReference>
<dbReference type="OrthoDB" id="7331108at2"/>
<feature type="domain" description="CobQ/CobB/MinD/ParA nucleotide binding" evidence="1">
    <location>
        <begin position="23"/>
        <end position="198"/>
    </location>
</feature>
<dbReference type="InterPro" id="IPR050678">
    <property type="entry name" value="DNA_Partitioning_ATPase"/>
</dbReference>
<dbReference type="Gene3D" id="3.40.50.300">
    <property type="entry name" value="P-loop containing nucleotide triphosphate hydrolases"/>
    <property type="match status" value="1"/>
</dbReference>
<keyword evidence="3" id="KW-1185">Reference proteome</keyword>
<sequence length="228" mass="24280">MGTKANGGDRPPAPNCRILILGGSKGGCGRSTLAKNLLVLAGQAGIRAIGIDFDAQRTLAKWARRRAAAREKLSEVVPVEVIEGSVDQWPSIVRQISDYQLAIVDTAPGVEHDMSDMLALCRDAALVLVPTSPNYDDLESVVPWGASLKKVGSHSAFVLNKANRRTKSFNSARSTLLKHGNLVPIEVPVLEDIATPSSSGLAVVDFAKGKGADVMSDLWHYASREVGL</sequence>
<accession>A0A4R4D502</accession>
<protein>
    <submittedName>
        <fullName evidence="2">ParA family protein</fullName>
    </submittedName>
</protein>
<comment type="caution">
    <text evidence="2">The sequence shown here is derived from an EMBL/GenBank/DDBJ whole genome shotgun (WGS) entry which is preliminary data.</text>
</comment>
<organism evidence="2 3">
    <name type="scientific">Roseicella aquatilis</name>
    <dbReference type="NCBI Taxonomy" id="2527868"/>
    <lineage>
        <taxon>Bacteria</taxon>
        <taxon>Pseudomonadati</taxon>
        <taxon>Pseudomonadota</taxon>
        <taxon>Alphaproteobacteria</taxon>
        <taxon>Acetobacterales</taxon>
        <taxon>Roseomonadaceae</taxon>
        <taxon>Roseicella</taxon>
    </lineage>
</organism>
<proteinExistence type="predicted"/>